<protein>
    <submittedName>
        <fullName evidence="2">Uncharacterized protein</fullName>
    </submittedName>
</protein>
<comment type="caution">
    <text evidence="2">The sequence shown here is derived from an EMBL/GenBank/DDBJ whole genome shotgun (WGS) entry which is preliminary data.</text>
</comment>
<organism evidence="2 3">
    <name type="scientific">Dermatophagoides farinae</name>
    <name type="common">American house dust mite</name>
    <dbReference type="NCBI Taxonomy" id="6954"/>
    <lineage>
        <taxon>Eukaryota</taxon>
        <taxon>Metazoa</taxon>
        <taxon>Ecdysozoa</taxon>
        <taxon>Arthropoda</taxon>
        <taxon>Chelicerata</taxon>
        <taxon>Arachnida</taxon>
        <taxon>Acari</taxon>
        <taxon>Acariformes</taxon>
        <taxon>Sarcoptiformes</taxon>
        <taxon>Astigmata</taxon>
        <taxon>Psoroptidia</taxon>
        <taxon>Analgoidea</taxon>
        <taxon>Pyroglyphidae</taxon>
        <taxon>Dermatophagoidinae</taxon>
        <taxon>Dermatophagoides</taxon>
    </lineage>
</organism>
<evidence type="ECO:0000313" key="3">
    <source>
        <dbReference type="Proteomes" id="UP000790347"/>
    </source>
</evidence>
<dbReference type="AlphaFoldDB" id="A0A922I9B4"/>
<feature type="compositionally biased region" description="Basic and acidic residues" evidence="1">
    <location>
        <begin position="82"/>
        <end position="91"/>
    </location>
</feature>
<accession>A0A922I9B4</accession>
<keyword evidence="3" id="KW-1185">Reference proteome</keyword>
<dbReference type="Proteomes" id="UP000790347">
    <property type="component" value="Unassembled WGS sequence"/>
</dbReference>
<evidence type="ECO:0000256" key="1">
    <source>
        <dbReference type="SAM" id="MobiDB-lite"/>
    </source>
</evidence>
<feature type="region of interest" description="Disordered" evidence="1">
    <location>
        <begin position="39"/>
        <end position="91"/>
    </location>
</feature>
<proteinExistence type="predicted"/>
<name>A0A922I9B4_DERFA</name>
<dbReference type="EMBL" id="ASGP02000001">
    <property type="protein sequence ID" value="KAH9527797.1"/>
    <property type="molecule type" value="Genomic_DNA"/>
</dbReference>
<reference evidence="2" key="2">
    <citation type="journal article" date="2022" name="Res Sq">
        <title>Comparative Genomics Reveals Insights into the Divergent Evolution of Astigmatic Mites and Household Pest Adaptations.</title>
        <authorList>
            <person name="Xiong Q."/>
            <person name="Wan A.T.-Y."/>
            <person name="Liu X.-Y."/>
            <person name="Fung C.S.-H."/>
            <person name="Xiao X."/>
            <person name="Malainual N."/>
            <person name="Hou J."/>
            <person name="Wang L."/>
            <person name="Wang M."/>
            <person name="Yang K."/>
            <person name="Cui Y."/>
            <person name="Leung E."/>
            <person name="Nong W."/>
            <person name="Shin S.-K."/>
            <person name="Au S."/>
            <person name="Jeong K.Y."/>
            <person name="Chew F.T."/>
            <person name="Hui J."/>
            <person name="Leung T.F."/>
            <person name="Tungtrongchitr A."/>
            <person name="Zhong N."/>
            <person name="Liu Z."/>
            <person name="Tsui S."/>
        </authorList>
    </citation>
    <scope>NUCLEOTIDE SEQUENCE</scope>
    <source>
        <strain evidence="2">Derf</strain>
        <tissue evidence="2">Whole organism</tissue>
    </source>
</reference>
<reference evidence="2" key="1">
    <citation type="submission" date="2013-05" db="EMBL/GenBank/DDBJ databases">
        <authorList>
            <person name="Yim A.K.Y."/>
            <person name="Chan T.F."/>
            <person name="Ji K.M."/>
            <person name="Liu X.Y."/>
            <person name="Zhou J.W."/>
            <person name="Li R.Q."/>
            <person name="Yang K.Y."/>
            <person name="Li J."/>
            <person name="Li M."/>
            <person name="Law P.T.W."/>
            <person name="Wu Y.L."/>
            <person name="Cai Z.L."/>
            <person name="Qin H."/>
            <person name="Bao Y."/>
            <person name="Leung R.K.K."/>
            <person name="Ng P.K.S."/>
            <person name="Zou J."/>
            <person name="Zhong X.J."/>
            <person name="Ran P.X."/>
            <person name="Zhong N.S."/>
            <person name="Liu Z.G."/>
            <person name="Tsui S.K.W."/>
        </authorList>
    </citation>
    <scope>NUCLEOTIDE SEQUENCE</scope>
    <source>
        <strain evidence="2">Derf</strain>
        <tissue evidence="2">Whole organism</tissue>
    </source>
</reference>
<sequence>MFFVLIHLNIMVILNQKHVLHLVKYLLIVVRISKLTRPVQNRENNKSKLTRPVQNQENNKSKLTRPVQNRENNKSKLTRPVQNRENDKCPN</sequence>
<evidence type="ECO:0000313" key="2">
    <source>
        <dbReference type="EMBL" id="KAH9527797.1"/>
    </source>
</evidence>
<gene>
    <name evidence="2" type="ORF">DERF_001793</name>
</gene>